<keyword evidence="2" id="KW-1185">Reference proteome</keyword>
<evidence type="ECO:0000313" key="1">
    <source>
        <dbReference type="EMBL" id="KAL1548877.1"/>
    </source>
</evidence>
<evidence type="ECO:0000313" key="2">
    <source>
        <dbReference type="Proteomes" id="UP001567538"/>
    </source>
</evidence>
<dbReference type="Proteomes" id="UP001567538">
    <property type="component" value="Unassembled WGS sequence"/>
</dbReference>
<proteinExistence type="predicted"/>
<reference evidence="1 2" key="1">
    <citation type="submission" date="2024-06" db="EMBL/GenBank/DDBJ databases">
        <title>A chromosome level genome sequence of Diviner's sage (Salvia divinorum).</title>
        <authorList>
            <person name="Ford S.A."/>
            <person name="Ro D.-K."/>
            <person name="Ness R.W."/>
            <person name="Phillips M.A."/>
        </authorList>
    </citation>
    <scope>NUCLEOTIDE SEQUENCE [LARGE SCALE GENOMIC DNA]</scope>
    <source>
        <strain evidence="1">SAF-2024a</strain>
        <tissue evidence="1">Leaf</tissue>
    </source>
</reference>
<protein>
    <submittedName>
        <fullName evidence="1">Uncharacterized protein</fullName>
    </submittedName>
</protein>
<accession>A0ABD1GXI8</accession>
<name>A0ABD1GXI8_SALDI</name>
<sequence length="157" mass="17488">MTEPELVDDDEAGTGRWCRFQRRMGRQGGVQVCNSPLFLDSTIVSRSEELRSSNFFCRCSKGFSKWLRNVEVPKHHRGSKKVRSMQYNYYTTATMKALNICTIGCKCNECRSIRDQTNNWENDTAAEGGSISSFLTSISSSISNSSASAVPRSAYGG</sequence>
<organism evidence="1 2">
    <name type="scientific">Salvia divinorum</name>
    <name type="common">Maria pastora</name>
    <name type="synonym">Diviner's sage</name>
    <dbReference type="NCBI Taxonomy" id="28513"/>
    <lineage>
        <taxon>Eukaryota</taxon>
        <taxon>Viridiplantae</taxon>
        <taxon>Streptophyta</taxon>
        <taxon>Embryophyta</taxon>
        <taxon>Tracheophyta</taxon>
        <taxon>Spermatophyta</taxon>
        <taxon>Magnoliopsida</taxon>
        <taxon>eudicotyledons</taxon>
        <taxon>Gunneridae</taxon>
        <taxon>Pentapetalae</taxon>
        <taxon>asterids</taxon>
        <taxon>lamiids</taxon>
        <taxon>Lamiales</taxon>
        <taxon>Lamiaceae</taxon>
        <taxon>Nepetoideae</taxon>
        <taxon>Mentheae</taxon>
        <taxon>Salviinae</taxon>
        <taxon>Salvia</taxon>
        <taxon>Salvia subgen. Calosphace</taxon>
    </lineage>
</organism>
<dbReference type="EMBL" id="JBEAFC010000007">
    <property type="protein sequence ID" value="KAL1548877.1"/>
    <property type="molecule type" value="Genomic_DNA"/>
</dbReference>
<dbReference type="AlphaFoldDB" id="A0ABD1GXI8"/>
<gene>
    <name evidence="1" type="ORF">AAHA92_17055</name>
</gene>
<comment type="caution">
    <text evidence="1">The sequence shown here is derived from an EMBL/GenBank/DDBJ whole genome shotgun (WGS) entry which is preliminary data.</text>
</comment>